<dbReference type="InterPro" id="IPR026762">
    <property type="entry name" value="Ska2"/>
</dbReference>
<evidence type="ECO:0000256" key="10">
    <source>
        <dbReference type="ARBA" id="ARBA00023212"/>
    </source>
</evidence>
<evidence type="ECO:0000259" key="14">
    <source>
        <dbReference type="Pfam" id="PF16740"/>
    </source>
</evidence>
<keyword evidence="12" id="KW-0137">Centromere</keyword>
<protein>
    <recommendedName>
        <fullName evidence="13">Protein FAM33A</fullName>
    </recommendedName>
</protein>
<evidence type="ECO:0000256" key="6">
    <source>
        <dbReference type="ARBA" id="ARBA00022618"/>
    </source>
</evidence>
<dbReference type="GO" id="GO:0007059">
    <property type="term" value="P:chromosome segregation"/>
    <property type="evidence" value="ECO:0007669"/>
    <property type="project" value="InterPro"/>
</dbReference>
<accession>A0A7M4F1J9</accession>
<sequence>MFSCKTRQCVEVMKTQFQKAESDLDYIQHKLEFEIMKNLPEDPAAEENPVTLLEELSVVKSHYKMLCVQLDKISREQRESMNCIRAALENTMKMVQALQQHTPLELLPLSEEEQSSAQQLTCQIVKETDSPVEEPTCAVSTVSNPNEGRKGGISFWNEISIECSTHESQFKPLTEEMLMAIPRSIRSTVKLADLNSFYRELYNHFVVHKNRAALSVAQMNKMNMKATDSRVKILKELSVVEIDKQGNASED</sequence>
<keyword evidence="6" id="KW-0132">Cell division</keyword>
<organism evidence="15 16">
    <name type="scientific">Crocodylus porosus</name>
    <name type="common">Saltwater crocodile</name>
    <name type="synonym">Estuarine crocodile</name>
    <dbReference type="NCBI Taxonomy" id="8502"/>
    <lineage>
        <taxon>Eukaryota</taxon>
        <taxon>Metazoa</taxon>
        <taxon>Chordata</taxon>
        <taxon>Craniata</taxon>
        <taxon>Vertebrata</taxon>
        <taxon>Euteleostomi</taxon>
        <taxon>Archelosauria</taxon>
        <taxon>Archosauria</taxon>
        <taxon>Crocodylia</taxon>
        <taxon>Longirostres</taxon>
        <taxon>Crocodylidae</taxon>
        <taxon>Crocodylus</taxon>
    </lineage>
</organism>
<evidence type="ECO:0000256" key="12">
    <source>
        <dbReference type="ARBA" id="ARBA00023328"/>
    </source>
</evidence>
<dbReference type="OMA" id="AMFQKAD"/>
<keyword evidence="4" id="KW-0158">Chromosome</keyword>
<reference evidence="15" key="1">
    <citation type="submission" date="2025-08" db="UniProtKB">
        <authorList>
            <consortium name="Ensembl"/>
        </authorList>
    </citation>
    <scope>IDENTIFICATION</scope>
</reference>
<keyword evidence="7" id="KW-0493">Microtubule</keyword>
<comment type="similarity">
    <text evidence="3">Belongs to the SKA2 family.</text>
</comment>
<evidence type="ECO:0000256" key="2">
    <source>
        <dbReference type="ARBA" id="ARBA00004629"/>
    </source>
</evidence>
<dbReference type="PANTHER" id="PTHR32017">
    <property type="entry name" value="SPINDLE AND KINETOCHORE-ASSOCIATED PROTEIN 2"/>
    <property type="match status" value="1"/>
</dbReference>
<keyword evidence="10" id="KW-0206">Cytoskeleton</keyword>
<keyword evidence="16" id="KW-1185">Reference proteome</keyword>
<keyword evidence="11" id="KW-0131">Cell cycle</keyword>
<name>A0A7M4F1J9_CROPO</name>
<evidence type="ECO:0000256" key="9">
    <source>
        <dbReference type="ARBA" id="ARBA00022838"/>
    </source>
</evidence>
<dbReference type="Ensembl" id="ENSCPRT00005020382.1">
    <property type="protein sequence ID" value="ENSCPRP00005017406.1"/>
    <property type="gene ID" value="ENSCPRG00005012119.1"/>
</dbReference>
<dbReference type="GO" id="GO:0005876">
    <property type="term" value="C:spindle microtubule"/>
    <property type="evidence" value="ECO:0007669"/>
    <property type="project" value="InterPro"/>
</dbReference>
<evidence type="ECO:0000313" key="15">
    <source>
        <dbReference type="Ensembl" id="ENSCPRP00005017406.1"/>
    </source>
</evidence>
<dbReference type="Gene3D" id="6.10.250.1380">
    <property type="match status" value="1"/>
</dbReference>
<dbReference type="GO" id="GO:0008017">
    <property type="term" value="F:microtubule binding"/>
    <property type="evidence" value="ECO:0007669"/>
    <property type="project" value="InterPro"/>
</dbReference>
<dbReference type="AlphaFoldDB" id="A0A7M4F1J9"/>
<evidence type="ECO:0000256" key="5">
    <source>
        <dbReference type="ARBA" id="ARBA00022490"/>
    </source>
</evidence>
<evidence type="ECO:0000256" key="11">
    <source>
        <dbReference type="ARBA" id="ARBA00023306"/>
    </source>
</evidence>
<dbReference type="GeneTree" id="ENSGT00390000009588"/>
<dbReference type="GO" id="GO:0000940">
    <property type="term" value="C:outer kinetochore"/>
    <property type="evidence" value="ECO:0007669"/>
    <property type="project" value="InterPro"/>
</dbReference>
<dbReference type="InterPro" id="IPR042091">
    <property type="entry name" value="Ska2_N"/>
</dbReference>
<reference evidence="15" key="2">
    <citation type="submission" date="2025-09" db="UniProtKB">
        <authorList>
            <consortium name="Ensembl"/>
        </authorList>
    </citation>
    <scope>IDENTIFICATION</scope>
</reference>
<evidence type="ECO:0000256" key="7">
    <source>
        <dbReference type="ARBA" id="ARBA00022701"/>
    </source>
</evidence>
<dbReference type="GO" id="GO:0000278">
    <property type="term" value="P:mitotic cell cycle"/>
    <property type="evidence" value="ECO:0007669"/>
    <property type="project" value="TreeGrafter"/>
</dbReference>
<keyword evidence="8" id="KW-0498">Mitosis</keyword>
<dbReference type="Pfam" id="PF16740">
    <property type="entry name" value="SKA2"/>
    <property type="match status" value="1"/>
</dbReference>
<evidence type="ECO:0000256" key="4">
    <source>
        <dbReference type="ARBA" id="ARBA00022454"/>
    </source>
</evidence>
<keyword evidence="9" id="KW-0995">Kinetochore</keyword>
<proteinExistence type="inferred from homology"/>
<evidence type="ECO:0000256" key="13">
    <source>
        <dbReference type="ARBA" id="ARBA00029651"/>
    </source>
</evidence>
<feature type="domain" description="Ska2 N-terminal" evidence="14">
    <location>
        <begin position="8"/>
        <end position="120"/>
    </location>
</feature>
<dbReference type="PANTHER" id="PTHR32017:SF3">
    <property type="entry name" value="SPINDLE AND KINETOCHORE-ASSOCIATED PROTEIN 2"/>
    <property type="match status" value="1"/>
</dbReference>
<evidence type="ECO:0000313" key="16">
    <source>
        <dbReference type="Proteomes" id="UP000594220"/>
    </source>
</evidence>
<keyword evidence="5" id="KW-0963">Cytoplasm</keyword>
<evidence type="ECO:0000256" key="3">
    <source>
        <dbReference type="ARBA" id="ARBA00010684"/>
    </source>
</evidence>
<comment type="subcellular location">
    <subcellularLocation>
        <location evidence="2">Chromosome</location>
        <location evidence="2">Centromere</location>
        <location evidence="2">Kinetochore</location>
    </subcellularLocation>
    <subcellularLocation>
        <location evidence="1">Cytoplasm</location>
        <location evidence="1">Cytoskeleton</location>
        <location evidence="1">Spindle</location>
    </subcellularLocation>
</comment>
<dbReference type="GO" id="GO:0051301">
    <property type="term" value="P:cell division"/>
    <property type="evidence" value="ECO:0007669"/>
    <property type="project" value="UniProtKB-KW"/>
</dbReference>
<dbReference type="Proteomes" id="UP000594220">
    <property type="component" value="Unplaced"/>
</dbReference>
<evidence type="ECO:0000256" key="1">
    <source>
        <dbReference type="ARBA" id="ARBA00004186"/>
    </source>
</evidence>
<evidence type="ECO:0000256" key="8">
    <source>
        <dbReference type="ARBA" id="ARBA00022776"/>
    </source>
</evidence>
<gene>
    <name evidence="15" type="primary">SKA2</name>
</gene>